<dbReference type="InterPro" id="IPR026057">
    <property type="entry name" value="TBL_C"/>
</dbReference>
<dbReference type="Proteomes" id="UP000250235">
    <property type="component" value="Unassembled WGS sequence"/>
</dbReference>
<dbReference type="Pfam" id="PF13839">
    <property type="entry name" value="PC-Esterase"/>
    <property type="match status" value="1"/>
</dbReference>
<proteinExistence type="inferred from homology"/>
<comment type="similarity">
    <text evidence="1">Belongs to the PC-esterase family. TBL subfamily.</text>
</comment>
<reference evidence="4 5" key="1">
    <citation type="journal article" date="2015" name="Proc. Natl. Acad. Sci. U.S.A.">
        <title>The resurrection genome of Boea hygrometrica: A blueprint for survival of dehydration.</title>
        <authorList>
            <person name="Xiao L."/>
            <person name="Yang G."/>
            <person name="Zhang L."/>
            <person name="Yang X."/>
            <person name="Zhao S."/>
            <person name="Ji Z."/>
            <person name="Zhou Q."/>
            <person name="Hu M."/>
            <person name="Wang Y."/>
            <person name="Chen M."/>
            <person name="Xu Y."/>
            <person name="Jin H."/>
            <person name="Xiao X."/>
            <person name="Hu G."/>
            <person name="Bao F."/>
            <person name="Hu Y."/>
            <person name="Wan P."/>
            <person name="Li L."/>
            <person name="Deng X."/>
            <person name="Kuang T."/>
            <person name="Xiang C."/>
            <person name="Zhu J.K."/>
            <person name="Oliver M.J."/>
            <person name="He Y."/>
        </authorList>
    </citation>
    <scope>NUCLEOTIDE SEQUENCE [LARGE SCALE GENOMIC DNA]</scope>
    <source>
        <strain evidence="5">cv. XS01</strain>
    </source>
</reference>
<dbReference type="AlphaFoldDB" id="A0A2Z7C6V6"/>
<dbReference type="InterPro" id="IPR029962">
    <property type="entry name" value="TBL"/>
</dbReference>
<dbReference type="GO" id="GO:0005794">
    <property type="term" value="C:Golgi apparatus"/>
    <property type="evidence" value="ECO:0007669"/>
    <property type="project" value="TreeGrafter"/>
</dbReference>
<evidence type="ECO:0000256" key="1">
    <source>
        <dbReference type="ARBA" id="ARBA00007727"/>
    </source>
</evidence>
<organism evidence="4 5">
    <name type="scientific">Dorcoceras hygrometricum</name>
    <dbReference type="NCBI Taxonomy" id="472368"/>
    <lineage>
        <taxon>Eukaryota</taxon>
        <taxon>Viridiplantae</taxon>
        <taxon>Streptophyta</taxon>
        <taxon>Embryophyta</taxon>
        <taxon>Tracheophyta</taxon>
        <taxon>Spermatophyta</taxon>
        <taxon>Magnoliopsida</taxon>
        <taxon>eudicotyledons</taxon>
        <taxon>Gunneridae</taxon>
        <taxon>Pentapetalae</taxon>
        <taxon>asterids</taxon>
        <taxon>lamiids</taxon>
        <taxon>Lamiales</taxon>
        <taxon>Gesneriaceae</taxon>
        <taxon>Didymocarpoideae</taxon>
        <taxon>Trichosporeae</taxon>
        <taxon>Loxocarpinae</taxon>
        <taxon>Dorcoceras</taxon>
    </lineage>
</organism>
<evidence type="ECO:0000313" key="4">
    <source>
        <dbReference type="EMBL" id="KZV40170.1"/>
    </source>
</evidence>
<evidence type="ECO:0000313" key="5">
    <source>
        <dbReference type="Proteomes" id="UP000250235"/>
    </source>
</evidence>
<dbReference type="PANTHER" id="PTHR32285:SF227">
    <property type="entry name" value="PROTEIN TRICHOME BIREFRINGENCE-LIKE 28"/>
    <property type="match status" value="1"/>
</dbReference>
<dbReference type="PANTHER" id="PTHR32285">
    <property type="entry name" value="PROTEIN TRICHOME BIREFRINGENCE-LIKE 9-RELATED"/>
    <property type="match status" value="1"/>
</dbReference>
<name>A0A2Z7C6V6_9LAMI</name>
<gene>
    <name evidence="4" type="ORF">F511_26216</name>
</gene>
<dbReference type="EMBL" id="KV000505">
    <property type="protein sequence ID" value="KZV40170.1"/>
    <property type="molecule type" value="Genomic_DNA"/>
</dbReference>
<protein>
    <submittedName>
        <fullName evidence="4">Protein ESKIMO 1-like</fullName>
    </submittedName>
</protein>
<accession>A0A2Z7C6V6</accession>
<evidence type="ECO:0000259" key="3">
    <source>
        <dbReference type="Pfam" id="PF13839"/>
    </source>
</evidence>
<feature type="region of interest" description="Disordered" evidence="2">
    <location>
        <begin position="115"/>
        <end position="143"/>
    </location>
</feature>
<dbReference type="OrthoDB" id="828161at2759"/>
<dbReference type="GO" id="GO:0016413">
    <property type="term" value="F:O-acetyltransferase activity"/>
    <property type="evidence" value="ECO:0007669"/>
    <property type="project" value="InterPro"/>
</dbReference>
<keyword evidence="5" id="KW-1185">Reference proteome</keyword>
<sequence length="414" mass="45320">MAVDPSIRSTTGDGIPSSACTRRTDEICVDGFSSSRLAGNEFPAARGGGGGCALGRRRRRFYEESRGGAQCTRKSHSQNPLRMLNTLSCVSVRESRIQYLCDPQWFRDTASRGPTTIVAPESQSRTCPTDHDSIGYPRMSASGESSTTMHRLLHASGSHPIPPPDDPKWLGVLAARGLSDRIAVEAAVTEERETIGGPSSGYPQRPLTELLCLQGIAGKAHPDLPISNKFISRPDLVVLGEIKGKEASVHWRFGEQKSMGVHDLLAPLCFSSCEGDLENGSPILCFLSTDDTKLRCKYDGSFNWNNPNGIACARETTPIIKTFVALAVGTDRRLLDIARKVIRAIEVPVTLLDITTLSEYRKDAHTSVYTIRHGKLLTPEQKSDPAKFADCLDRCLPGVPDTWNEFIYAYIIRS</sequence>
<feature type="domain" description="Trichome birefringence-like C-terminal" evidence="3">
    <location>
        <begin position="303"/>
        <end position="409"/>
    </location>
</feature>
<evidence type="ECO:0000256" key="2">
    <source>
        <dbReference type="SAM" id="MobiDB-lite"/>
    </source>
</evidence>